<dbReference type="Proteomes" id="UP001431449">
    <property type="component" value="Unassembled WGS sequence"/>
</dbReference>
<sequence>MQFPLRRFAPALGDGPQLADTCVVLTTSGGDMSSQINSIGDAVRLPGAFVLFDRRHDLNERDALAALQASGIRCWYDQRGGFVTAGSASSGDLMRIEAFGGQRYQQTLDSLVSRHPELQAPAGAASLYFITARAGVWEDEADFVSSVVKALQAHVRAS</sequence>
<dbReference type="RefSeq" id="WP_248207794.1">
    <property type="nucleotide sequence ID" value="NZ_JALNMH010000006.1"/>
</dbReference>
<comment type="caution">
    <text evidence="1">The sequence shown here is derived from an EMBL/GenBank/DDBJ whole genome shotgun (WGS) entry which is preliminary data.</text>
</comment>
<gene>
    <name evidence="1" type="ORF">M0G41_08465</name>
</gene>
<organism evidence="1 2">
    <name type="scientific">Pseudomarimonas salicorniae</name>
    <dbReference type="NCBI Taxonomy" id="2933270"/>
    <lineage>
        <taxon>Bacteria</taxon>
        <taxon>Pseudomonadati</taxon>
        <taxon>Pseudomonadota</taxon>
        <taxon>Gammaproteobacteria</taxon>
        <taxon>Lysobacterales</taxon>
        <taxon>Lysobacteraceae</taxon>
        <taxon>Pseudomarimonas</taxon>
    </lineage>
</organism>
<evidence type="ECO:0000313" key="1">
    <source>
        <dbReference type="EMBL" id="MCK7593700.1"/>
    </source>
</evidence>
<dbReference type="EMBL" id="JALNMH010000006">
    <property type="protein sequence ID" value="MCK7593700.1"/>
    <property type="molecule type" value="Genomic_DNA"/>
</dbReference>
<protein>
    <submittedName>
        <fullName evidence="1">Uncharacterized protein</fullName>
    </submittedName>
</protein>
<accession>A0ABT0GI71</accession>
<evidence type="ECO:0000313" key="2">
    <source>
        <dbReference type="Proteomes" id="UP001431449"/>
    </source>
</evidence>
<name>A0ABT0GI71_9GAMM</name>
<reference evidence="1" key="1">
    <citation type="submission" date="2022-04" db="EMBL/GenBank/DDBJ databases">
        <title>Lysobacter sp. CAU 1642 isolated from sea sand.</title>
        <authorList>
            <person name="Kim W."/>
        </authorList>
    </citation>
    <scope>NUCLEOTIDE SEQUENCE</scope>
    <source>
        <strain evidence="1">CAU 1642</strain>
    </source>
</reference>
<proteinExistence type="predicted"/>
<keyword evidence="2" id="KW-1185">Reference proteome</keyword>